<dbReference type="OrthoDB" id="280278at2"/>
<dbReference type="SUPFAM" id="SSF53146">
    <property type="entry name" value="Nitrogenase accessory factor-like"/>
    <property type="match status" value="1"/>
</dbReference>
<reference evidence="2 3" key="1">
    <citation type="submission" date="2016-10" db="EMBL/GenBank/DDBJ databases">
        <authorList>
            <person name="de Groot N.N."/>
        </authorList>
    </citation>
    <scope>NUCLEOTIDE SEQUENCE [LARGE SCALE GENOMIC DNA]</scope>
    <source>
        <strain evidence="2 3">DSM 14045</strain>
    </source>
</reference>
<dbReference type="InterPro" id="IPR036105">
    <property type="entry name" value="DiNase_FeMo-co_biosyn_sf"/>
</dbReference>
<dbReference type="Proteomes" id="UP000183918">
    <property type="component" value="Unassembled WGS sequence"/>
</dbReference>
<dbReference type="InterPro" id="IPR051840">
    <property type="entry name" value="NifX/NifY_domain"/>
</dbReference>
<dbReference type="PANTHER" id="PTHR33937:SF2">
    <property type="entry name" value="DINITROGENASE IRON-MOLYBDENUM COFACTOR BIOSYNTHESIS DOMAIN-CONTAINING PROTEIN"/>
    <property type="match status" value="1"/>
</dbReference>
<evidence type="ECO:0000259" key="1">
    <source>
        <dbReference type="Pfam" id="PF02579"/>
    </source>
</evidence>
<dbReference type="EMBL" id="FNPG01000015">
    <property type="protein sequence ID" value="SDY37297.1"/>
    <property type="molecule type" value="Genomic_DNA"/>
</dbReference>
<sequence length="141" mass="16169">MSYKIAIGSSDGVNIDLKFGEVSEFLIYEVEGINYKLIEKRKRAFKENNAVSGDTFESSCDSGCCKNGNRKKCQGPKDITSTIEVIKDCRCILCKKVGFQAQKQFEKKLITVFDIEYPINQALKRIVFYYNSIDNNRSWHL</sequence>
<dbReference type="Pfam" id="PF02579">
    <property type="entry name" value="Nitro_FeMo-Co"/>
    <property type="match status" value="1"/>
</dbReference>
<keyword evidence="3" id="KW-1185">Reference proteome</keyword>
<organism evidence="2 3">
    <name type="scientific">Lachnobacterium bovis DSM 14045</name>
    <dbReference type="NCBI Taxonomy" id="1122142"/>
    <lineage>
        <taxon>Bacteria</taxon>
        <taxon>Bacillati</taxon>
        <taxon>Bacillota</taxon>
        <taxon>Clostridia</taxon>
        <taxon>Lachnospirales</taxon>
        <taxon>Lachnospiraceae</taxon>
        <taxon>Lachnobacterium</taxon>
    </lineage>
</organism>
<evidence type="ECO:0000313" key="3">
    <source>
        <dbReference type="Proteomes" id="UP000183918"/>
    </source>
</evidence>
<evidence type="ECO:0000313" key="2">
    <source>
        <dbReference type="EMBL" id="SDY37297.1"/>
    </source>
</evidence>
<dbReference type="Gene3D" id="3.30.420.130">
    <property type="entry name" value="Dinitrogenase iron-molybdenum cofactor biosynthesis domain"/>
    <property type="match status" value="1"/>
</dbReference>
<dbReference type="RefSeq" id="WP_074717464.1">
    <property type="nucleotide sequence ID" value="NZ_FNPG01000015.1"/>
</dbReference>
<name>A0A1H3JBU8_9FIRM</name>
<dbReference type="InterPro" id="IPR003731">
    <property type="entry name" value="Di-Nase_FeMo-co_biosynth"/>
</dbReference>
<feature type="domain" description="Dinitrogenase iron-molybdenum cofactor biosynthesis" evidence="1">
    <location>
        <begin position="12"/>
        <end position="126"/>
    </location>
</feature>
<dbReference type="PANTHER" id="PTHR33937">
    <property type="entry name" value="IRON-MOLYBDENUM PROTEIN-RELATED-RELATED"/>
    <property type="match status" value="1"/>
</dbReference>
<proteinExistence type="predicted"/>
<protein>
    <submittedName>
        <fullName evidence="2">Dinitrogenase iron-molybdenum cofactor</fullName>
    </submittedName>
</protein>
<gene>
    <name evidence="2" type="ORF">SAMN02910414_01412</name>
</gene>
<accession>A0A1H3JBU8</accession>
<dbReference type="STRING" id="1122142.SAMN02910414_01412"/>
<dbReference type="AlphaFoldDB" id="A0A1H3JBU8"/>